<evidence type="ECO:0000256" key="3">
    <source>
        <dbReference type="ARBA" id="ARBA00023015"/>
    </source>
</evidence>
<comment type="caution">
    <text evidence="9">The sequence shown here is derived from an EMBL/GenBank/DDBJ whole genome shotgun (WGS) entry which is preliminary data.</text>
</comment>
<reference evidence="9" key="1">
    <citation type="submission" date="2020-01" db="EMBL/GenBank/DDBJ databases">
        <title>Identification and distribution of gene clusters putatively required for synthesis of sphingolipid metabolism inhibitors in phylogenetically diverse species of the filamentous fungus Fusarium.</title>
        <authorList>
            <person name="Kim H.-S."/>
            <person name="Busman M."/>
            <person name="Brown D.W."/>
            <person name="Divon H."/>
            <person name="Uhlig S."/>
            <person name="Proctor R.H."/>
        </authorList>
    </citation>
    <scope>NUCLEOTIDE SEQUENCE</scope>
    <source>
        <strain evidence="9">NRRL 31653</strain>
    </source>
</reference>
<dbReference type="InterPro" id="IPR007219">
    <property type="entry name" value="XnlR_reg_dom"/>
</dbReference>
<keyword evidence="4" id="KW-0238">DNA-binding</keyword>
<dbReference type="InterPro" id="IPR036864">
    <property type="entry name" value="Zn2-C6_fun-type_DNA-bd_sf"/>
</dbReference>
<evidence type="ECO:0000256" key="1">
    <source>
        <dbReference type="ARBA" id="ARBA00004123"/>
    </source>
</evidence>
<dbReference type="GO" id="GO:0008270">
    <property type="term" value="F:zinc ion binding"/>
    <property type="evidence" value="ECO:0007669"/>
    <property type="project" value="InterPro"/>
</dbReference>
<keyword evidence="3" id="KW-0805">Transcription regulation</keyword>
<dbReference type="CDD" id="cd12148">
    <property type="entry name" value="fungal_TF_MHR"/>
    <property type="match status" value="1"/>
</dbReference>
<dbReference type="Pfam" id="PF04082">
    <property type="entry name" value="Fungal_trans"/>
    <property type="match status" value="1"/>
</dbReference>
<protein>
    <submittedName>
        <fullName evidence="9">Transcriptional activator Mut3p</fullName>
    </submittedName>
</protein>
<dbReference type="SMART" id="SM00066">
    <property type="entry name" value="GAL4"/>
    <property type="match status" value="1"/>
</dbReference>
<dbReference type="GO" id="GO:0003677">
    <property type="term" value="F:DNA binding"/>
    <property type="evidence" value="ECO:0007669"/>
    <property type="project" value="UniProtKB-KW"/>
</dbReference>
<comment type="subcellular location">
    <subcellularLocation>
        <location evidence="1">Nucleus</location>
    </subcellularLocation>
</comment>
<evidence type="ECO:0000313" key="9">
    <source>
        <dbReference type="EMBL" id="KAF4495361.1"/>
    </source>
</evidence>
<sequence>MKVASRARRRKACDLCVSRKIKCDLAKPTCSNCKLYGVDCSITEVTSPAPTSRRKVPVSETSPANSSSTPSRYADALRTQSTTILTFLRDDTIESRLAHIEARLSQIAAEKPSEGSPHDATTLKFQNFPEICVYKASDMWNEATTLPCLGISPQLPTGSVLAQTGKLELPPLQEVMAVLERHLESYGRYMPLFDKGSFMKMTVDWYSGTRRKELIPWAAINLVLAMTYRIIDDVPIEEPKLDQCMRNVQSVTTELMAWSGDILGLRILLGMVILFPGTTNPQLAIVLIGSGIRLAQSIGLPSTRASDDPDESAKRRRVFWIAYILDKDLSLRAKAPYTQFDAETDLELPEQCGDDDMGILESCTGKIRFNYLRARSELAIIQGKVHNFLYSRTAQRLSEEQWAETELRIEQLLCNWRSALPQGLLRSDKLFQDFSSISVHLVMNMYNRYLECLYRIHGTFAFDETWIDKARCYLSPSVIPTVGDGTDGRINQKEISPLPSAWTDCVEHSRFGIELSGFGRETEYSTWLHACCNLSGLIVLLVNIIEFPDQPSVMSDWSLVVRIRNKFDQMNAKASKEPFFLVQVAHELDRKASGQVKRLAHISSLNHQEAAFSEPWANPDHMFL</sequence>
<dbReference type="AlphaFoldDB" id="A0A9P5BB64"/>
<dbReference type="CDD" id="cd00067">
    <property type="entry name" value="GAL4"/>
    <property type="match status" value="1"/>
</dbReference>
<evidence type="ECO:0000256" key="6">
    <source>
        <dbReference type="ARBA" id="ARBA00023242"/>
    </source>
</evidence>
<feature type="region of interest" description="Disordered" evidence="7">
    <location>
        <begin position="47"/>
        <end position="75"/>
    </location>
</feature>
<dbReference type="PANTHER" id="PTHR46910">
    <property type="entry name" value="TRANSCRIPTION FACTOR PDR1"/>
    <property type="match status" value="1"/>
</dbReference>
<evidence type="ECO:0000256" key="2">
    <source>
        <dbReference type="ARBA" id="ARBA00022723"/>
    </source>
</evidence>
<dbReference type="OrthoDB" id="2123952at2759"/>
<dbReference type="InterPro" id="IPR050987">
    <property type="entry name" value="AtrR-like"/>
</dbReference>
<dbReference type="InterPro" id="IPR001138">
    <property type="entry name" value="Zn2Cys6_DnaBD"/>
</dbReference>
<evidence type="ECO:0000256" key="5">
    <source>
        <dbReference type="ARBA" id="ARBA00023163"/>
    </source>
</evidence>
<feature type="domain" description="Zn(2)-C6 fungal-type" evidence="8">
    <location>
        <begin position="12"/>
        <end position="42"/>
    </location>
</feature>
<dbReference type="GO" id="GO:0005634">
    <property type="term" value="C:nucleus"/>
    <property type="evidence" value="ECO:0007669"/>
    <property type="project" value="UniProtKB-SubCell"/>
</dbReference>
<evidence type="ECO:0000256" key="7">
    <source>
        <dbReference type="SAM" id="MobiDB-lite"/>
    </source>
</evidence>
<dbReference type="PANTHER" id="PTHR46910:SF37">
    <property type="entry name" value="ZN(II)2CYS6 TRANSCRIPTION FACTOR (EUROFUNG)"/>
    <property type="match status" value="1"/>
</dbReference>
<keyword evidence="10" id="KW-1185">Reference proteome</keyword>
<dbReference type="SMART" id="SM00906">
    <property type="entry name" value="Fungal_trans"/>
    <property type="match status" value="1"/>
</dbReference>
<dbReference type="Pfam" id="PF00172">
    <property type="entry name" value="Zn_clus"/>
    <property type="match status" value="1"/>
</dbReference>
<keyword evidence="2" id="KW-0479">Metal-binding</keyword>
<dbReference type="GO" id="GO:0006351">
    <property type="term" value="P:DNA-templated transcription"/>
    <property type="evidence" value="ECO:0007669"/>
    <property type="project" value="InterPro"/>
</dbReference>
<evidence type="ECO:0000313" key="10">
    <source>
        <dbReference type="Proteomes" id="UP000737391"/>
    </source>
</evidence>
<dbReference type="Gene3D" id="4.10.240.10">
    <property type="entry name" value="Zn(2)-C6 fungal-type DNA-binding domain"/>
    <property type="match status" value="1"/>
</dbReference>
<dbReference type="SUPFAM" id="SSF57701">
    <property type="entry name" value="Zn2/Cys6 DNA-binding domain"/>
    <property type="match status" value="1"/>
</dbReference>
<evidence type="ECO:0000256" key="4">
    <source>
        <dbReference type="ARBA" id="ARBA00023125"/>
    </source>
</evidence>
<name>A0A9P5BB64_9HYPO</name>
<dbReference type="PROSITE" id="PS50048">
    <property type="entry name" value="ZN2_CY6_FUNGAL_2"/>
    <property type="match status" value="1"/>
</dbReference>
<organism evidence="9 10">
    <name type="scientific">Fusarium agapanthi</name>
    <dbReference type="NCBI Taxonomy" id="1803897"/>
    <lineage>
        <taxon>Eukaryota</taxon>
        <taxon>Fungi</taxon>
        <taxon>Dikarya</taxon>
        <taxon>Ascomycota</taxon>
        <taxon>Pezizomycotina</taxon>
        <taxon>Sordariomycetes</taxon>
        <taxon>Hypocreomycetidae</taxon>
        <taxon>Hypocreales</taxon>
        <taxon>Nectriaceae</taxon>
        <taxon>Fusarium</taxon>
        <taxon>Fusarium fujikuroi species complex</taxon>
    </lineage>
</organism>
<accession>A0A9P5BB64</accession>
<keyword evidence="5" id="KW-0804">Transcription</keyword>
<dbReference type="GO" id="GO:0000981">
    <property type="term" value="F:DNA-binding transcription factor activity, RNA polymerase II-specific"/>
    <property type="evidence" value="ECO:0007669"/>
    <property type="project" value="InterPro"/>
</dbReference>
<keyword evidence="6" id="KW-0539">Nucleus</keyword>
<evidence type="ECO:0000259" key="8">
    <source>
        <dbReference type="PROSITE" id="PS50048"/>
    </source>
</evidence>
<proteinExistence type="predicted"/>
<feature type="compositionally biased region" description="Polar residues" evidence="7">
    <location>
        <begin position="59"/>
        <end position="71"/>
    </location>
</feature>
<dbReference type="EMBL" id="LUFC02000654">
    <property type="protein sequence ID" value="KAF4495361.1"/>
    <property type="molecule type" value="Genomic_DNA"/>
</dbReference>
<gene>
    <name evidence="9" type="ORF">FAGAP_8505</name>
</gene>
<dbReference type="Proteomes" id="UP000737391">
    <property type="component" value="Unassembled WGS sequence"/>
</dbReference>